<proteinExistence type="predicted"/>
<comment type="caution">
    <text evidence="1">The sequence shown here is derived from an EMBL/GenBank/DDBJ whole genome shotgun (WGS) entry which is preliminary data.</text>
</comment>
<dbReference type="AlphaFoldDB" id="A0A9N9AGW4"/>
<evidence type="ECO:0000313" key="1">
    <source>
        <dbReference type="EMBL" id="CAG8527891.1"/>
    </source>
</evidence>
<dbReference type="OrthoDB" id="2441193at2759"/>
<dbReference type="EMBL" id="CAJVPV010002507">
    <property type="protein sequence ID" value="CAG8527891.1"/>
    <property type="molecule type" value="Genomic_DNA"/>
</dbReference>
<reference evidence="1" key="1">
    <citation type="submission" date="2021-06" db="EMBL/GenBank/DDBJ databases">
        <authorList>
            <person name="Kallberg Y."/>
            <person name="Tangrot J."/>
            <person name="Rosling A."/>
        </authorList>
    </citation>
    <scope>NUCLEOTIDE SEQUENCE</scope>
    <source>
        <strain evidence="1">CL551</strain>
    </source>
</reference>
<gene>
    <name evidence="1" type="ORF">AMORRO_LOCUS4527</name>
</gene>
<accession>A0A9N9AGW4</accession>
<sequence length="304" mass="36043">LDYINLAYRSMYSLWREEDDFTSASKLEEWFEMNIWANLIDPAFREMEIDLVREGMCLSSSDRENIDRSDGIFRLRKKHLEFGAIEAGRNREGTKGTKLLTDSLKMSKMLKDMINALATECNMKEDVLRKLQIAGILQGANMMQVITVDLPKGYVTRIHRRKFYEVPGRLNKNQSLGLIIMEVLFVKSVIKQALNLINESEVDFEHFLNNYYENDGFQTPPQNIYKDFYYELWVAKNAIKRLKRAREVGKKMRPCILIQHKWIEFMHHPNGLIVKQLAEHYKLLWTIREEMRQYQEKSNFEINL</sequence>
<keyword evidence="2" id="KW-1185">Reference proteome</keyword>
<feature type="non-terminal residue" evidence="1">
    <location>
        <position position="304"/>
    </location>
</feature>
<name>A0A9N9AGW4_9GLOM</name>
<protein>
    <submittedName>
        <fullName evidence="1">13884_t:CDS:1</fullName>
    </submittedName>
</protein>
<dbReference type="Proteomes" id="UP000789342">
    <property type="component" value="Unassembled WGS sequence"/>
</dbReference>
<evidence type="ECO:0000313" key="2">
    <source>
        <dbReference type="Proteomes" id="UP000789342"/>
    </source>
</evidence>
<organism evidence="1 2">
    <name type="scientific">Acaulospora morrowiae</name>
    <dbReference type="NCBI Taxonomy" id="94023"/>
    <lineage>
        <taxon>Eukaryota</taxon>
        <taxon>Fungi</taxon>
        <taxon>Fungi incertae sedis</taxon>
        <taxon>Mucoromycota</taxon>
        <taxon>Glomeromycotina</taxon>
        <taxon>Glomeromycetes</taxon>
        <taxon>Diversisporales</taxon>
        <taxon>Acaulosporaceae</taxon>
        <taxon>Acaulospora</taxon>
    </lineage>
</organism>